<dbReference type="InterPro" id="IPR029063">
    <property type="entry name" value="SAM-dependent_MTases_sf"/>
</dbReference>
<evidence type="ECO:0000313" key="2">
    <source>
        <dbReference type="Proteomes" id="UP000252023"/>
    </source>
</evidence>
<keyword evidence="1" id="KW-0489">Methyltransferase</keyword>
<reference evidence="2" key="1">
    <citation type="submission" date="2018-07" db="EMBL/GenBank/DDBJ databases">
        <title>Genome sequencing of Paracoccus sp. SC2-6.</title>
        <authorList>
            <person name="Heo J."/>
            <person name="Kim S.-J."/>
            <person name="Kwon S.-W."/>
        </authorList>
    </citation>
    <scope>NUCLEOTIDE SEQUENCE [LARGE SCALE GENOMIC DNA]</scope>
    <source>
        <strain evidence="2">SC2-6</strain>
    </source>
</reference>
<keyword evidence="1" id="KW-0808">Transferase</keyword>
<organism evidence="1 2">
    <name type="scientific">Paracoccus suum</name>
    <dbReference type="NCBI Taxonomy" id="2259340"/>
    <lineage>
        <taxon>Bacteria</taxon>
        <taxon>Pseudomonadati</taxon>
        <taxon>Pseudomonadota</taxon>
        <taxon>Alphaproteobacteria</taxon>
        <taxon>Rhodobacterales</taxon>
        <taxon>Paracoccaceae</taxon>
        <taxon>Paracoccus</taxon>
    </lineage>
</organism>
<dbReference type="GO" id="GO:0008168">
    <property type="term" value="F:methyltransferase activity"/>
    <property type="evidence" value="ECO:0007669"/>
    <property type="project" value="UniProtKB-KW"/>
</dbReference>
<name>A0A344PJC4_9RHOB</name>
<evidence type="ECO:0000313" key="1">
    <source>
        <dbReference type="EMBL" id="AXC49479.1"/>
    </source>
</evidence>
<dbReference type="EMBL" id="CP030918">
    <property type="protein sequence ID" value="AXC49479.1"/>
    <property type="molecule type" value="Genomic_DNA"/>
</dbReference>
<proteinExistence type="predicted"/>
<dbReference type="OrthoDB" id="9800454at2"/>
<dbReference type="Proteomes" id="UP000252023">
    <property type="component" value="Chromosome"/>
</dbReference>
<dbReference type="KEGG" id="pars:DRW48_07065"/>
<dbReference type="AlphaFoldDB" id="A0A344PJC4"/>
<dbReference type="Gene3D" id="3.40.50.150">
    <property type="entry name" value="Vaccinia Virus protein VP39"/>
    <property type="match status" value="1"/>
</dbReference>
<sequence length="238" mass="26711">MARDLSRRSNEPELMDGEDVDYETLRGCLQDLARVNVLSLGHRPTLALLDTLRHGGRLPADRPLAVLDVGSGYGDLLRAVDRWAARRGVPVRLTGLDLSPWSARAACEVPGSDTIRWETGDVFDYAGRADVVVSSLFTHHLDDALVTRFLRWMEDRASVGWFINDLHRHRLSHAAFGPLAAALRMHPFVRHDGPVSIARAFVPEDWRRLIHAAGIPSGEVRIQRWFPFRLCLSRIKAG</sequence>
<dbReference type="SUPFAM" id="SSF53335">
    <property type="entry name" value="S-adenosyl-L-methionine-dependent methyltransferases"/>
    <property type="match status" value="1"/>
</dbReference>
<dbReference type="Pfam" id="PF13489">
    <property type="entry name" value="Methyltransf_23"/>
    <property type="match status" value="1"/>
</dbReference>
<dbReference type="GO" id="GO:0032259">
    <property type="term" value="P:methylation"/>
    <property type="evidence" value="ECO:0007669"/>
    <property type="project" value="UniProtKB-KW"/>
</dbReference>
<keyword evidence="2" id="KW-1185">Reference proteome</keyword>
<gene>
    <name evidence="1" type="ORF">DRW48_07065</name>
</gene>
<accession>A0A344PJC4</accession>
<dbReference type="CDD" id="cd02440">
    <property type="entry name" value="AdoMet_MTases"/>
    <property type="match status" value="1"/>
</dbReference>
<protein>
    <submittedName>
        <fullName evidence="1">Methyltransferase domain-containing protein</fullName>
    </submittedName>
</protein>
<dbReference type="RefSeq" id="WP_114075794.1">
    <property type="nucleotide sequence ID" value="NZ_CP030918.1"/>
</dbReference>